<reference evidence="2" key="1">
    <citation type="submission" date="2016-11" db="UniProtKB">
        <authorList>
            <consortium name="WormBaseParasite"/>
        </authorList>
    </citation>
    <scope>IDENTIFICATION</scope>
</reference>
<accession>A0A1I7X2V0</accession>
<protein>
    <submittedName>
        <fullName evidence="2">Uncharacterized protein</fullName>
    </submittedName>
</protein>
<keyword evidence="1" id="KW-1185">Reference proteome</keyword>
<proteinExistence type="predicted"/>
<dbReference type="AlphaFoldDB" id="A0A1I7X2V0"/>
<evidence type="ECO:0000313" key="2">
    <source>
        <dbReference type="WBParaSite" id="Hba_11740"/>
    </source>
</evidence>
<evidence type="ECO:0000313" key="1">
    <source>
        <dbReference type="Proteomes" id="UP000095283"/>
    </source>
</evidence>
<dbReference type="Proteomes" id="UP000095283">
    <property type="component" value="Unplaced"/>
</dbReference>
<organism evidence="1 2">
    <name type="scientific">Heterorhabditis bacteriophora</name>
    <name type="common">Entomopathogenic nematode worm</name>
    <dbReference type="NCBI Taxonomy" id="37862"/>
    <lineage>
        <taxon>Eukaryota</taxon>
        <taxon>Metazoa</taxon>
        <taxon>Ecdysozoa</taxon>
        <taxon>Nematoda</taxon>
        <taxon>Chromadorea</taxon>
        <taxon>Rhabditida</taxon>
        <taxon>Rhabditina</taxon>
        <taxon>Rhabditomorpha</taxon>
        <taxon>Strongyloidea</taxon>
        <taxon>Heterorhabditidae</taxon>
        <taxon>Heterorhabditis</taxon>
    </lineage>
</organism>
<name>A0A1I7X2V0_HETBA</name>
<dbReference type="WBParaSite" id="Hba_11740">
    <property type="protein sequence ID" value="Hba_11740"/>
    <property type="gene ID" value="Hba_11740"/>
</dbReference>
<sequence>MRNIPGINLKILKLQWNTYPYNLENIIKL</sequence>